<dbReference type="EMBL" id="JADAKE010000002">
    <property type="protein sequence ID" value="MBF8807116.1"/>
    <property type="molecule type" value="Genomic_DNA"/>
</dbReference>
<dbReference type="Proteomes" id="UP000637757">
    <property type="component" value="Unassembled WGS sequence"/>
</dbReference>
<dbReference type="AlphaFoldDB" id="A0A931ASP7"/>
<proteinExistence type="predicted"/>
<sequence length="74" mass="8369">MIIFTRLKNFFADEPTTSLNKNKEIVIQTLQEMTAQDKTILVVTHGLALTDRLGDVLDIGALKQREEKLLVAKE</sequence>
<keyword evidence="2" id="KW-1185">Reference proteome</keyword>
<accession>A0A931ASP7</accession>
<evidence type="ECO:0000313" key="2">
    <source>
        <dbReference type="Proteomes" id="UP000637757"/>
    </source>
</evidence>
<organism evidence="1 2">
    <name type="scientific">Enterococcus lacertideformus</name>
    <dbReference type="NCBI Taxonomy" id="2771493"/>
    <lineage>
        <taxon>Bacteria</taxon>
        <taxon>Bacillati</taxon>
        <taxon>Bacillota</taxon>
        <taxon>Bacilli</taxon>
        <taxon>Lactobacillales</taxon>
        <taxon>Enterococcaceae</taxon>
        <taxon>Enterococcus</taxon>
    </lineage>
</organism>
<comment type="caution">
    <text evidence="1">The sequence shown here is derived from an EMBL/GenBank/DDBJ whole genome shotgun (WGS) entry which is preliminary data.</text>
</comment>
<reference evidence="1" key="1">
    <citation type="submission" date="2020-09" db="EMBL/GenBank/DDBJ databases">
        <title>Genomic insights into the novelty and pathogenicity of a unique biofilm-forming Enterococcus sp. bacteria (Enterococcus lacertideformus) identified in reptiles.</title>
        <authorList>
            <person name="Agius J.E."/>
            <person name="Phalen D.N."/>
            <person name="Rose K."/>
            <person name="Eden J.-S."/>
        </authorList>
    </citation>
    <scope>NUCLEOTIDE SEQUENCE</scope>
    <source>
        <strain evidence="1">PHRS 0518</strain>
    </source>
</reference>
<evidence type="ECO:0000313" key="1">
    <source>
        <dbReference type="EMBL" id="MBF8807116.1"/>
    </source>
</evidence>
<dbReference type="SUPFAM" id="SSF52540">
    <property type="entry name" value="P-loop containing nucleoside triphosphate hydrolases"/>
    <property type="match status" value="1"/>
</dbReference>
<gene>
    <name evidence="1" type="ORF">IC227_00280</name>
</gene>
<dbReference type="Gene3D" id="3.40.50.300">
    <property type="entry name" value="P-loop containing nucleotide triphosphate hydrolases"/>
    <property type="match status" value="1"/>
</dbReference>
<protein>
    <submittedName>
        <fullName evidence="1">Uncharacterized protein</fullName>
    </submittedName>
</protein>
<name>A0A931ASP7_9ENTE</name>
<dbReference type="InterPro" id="IPR027417">
    <property type="entry name" value="P-loop_NTPase"/>
</dbReference>